<feature type="compositionally biased region" description="Polar residues" evidence="2">
    <location>
        <begin position="439"/>
        <end position="448"/>
    </location>
</feature>
<name>A0A1Z5JNW2_FISSO</name>
<keyword evidence="4" id="KW-1185">Reference proteome</keyword>
<feature type="region of interest" description="Disordered" evidence="2">
    <location>
        <begin position="388"/>
        <end position="422"/>
    </location>
</feature>
<evidence type="ECO:0000313" key="4">
    <source>
        <dbReference type="Proteomes" id="UP000198406"/>
    </source>
</evidence>
<organism evidence="3 4">
    <name type="scientific">Fistulifera solaris</name>
    <name type="common">Oleaginous diatom</name>
    <dbReference type="NCBI Taxonomy" id="1519565"/>
    <lineage>
        <taxon>Eukaryota</taxon>
        <taxon>Sar</taxon>
        <taxon>Stramenopiles</taxon>
        <taxon>Ochrophyta</taxon>
        <taxon>Bacillariophyta</taxon>
        <taxon>Bacillariophyceae</taxon>
        <taxon>Bacillariophycidae</taxon>
        <taxon>Naviculales</taxon>
        <taxon>Naviculaceae</taxon>
        <taxon>Fistulifera</taxon>
    </lineage>
</organism>
<evidence type="ECO:0000256" key="2">
    <source>
        <dbReference type="SAM" id="MobiDB-lite"/>
    </source>
</evidence>
<evidence type="ECO:0000256" key="1">
    <source>
        <dbReference type="ARBA" id="ARBA00022737"/>
    </source>
</evidence>
<accession>A0A1Z5JNW2</accession>
<dbReference type="PANTHER" id="PTHR43215:SF14">
    <property type="entry name" value="RADIAL SPOKE HEAD 1 HOMOLOG"/>
    <property type="match status" value="1"/>
</dbReference>
<dbReference type="GO" id="GO:0005829">
    <property type="term" value="C:cytosol"/>
    <property type="evidence" value="ECO:0007669"/>
    <property type="project" value="TreeGrafter"/>
</dbReference>
<dbReference type="OrthoDB" id="418492at2759"/>
<feature type="compositionally biased region" description="Basic and acidic residues" evidence="2">
    <location>
        <begin position="229"/>
        <end position="240"/>
    </location>
</feature>
<dbReference type="SUPFAM" id="SSF82185">
    <property type="entry name" value="Histone H3 K4-specific methyltransferase SET7/9 N-terminal domain"/>
    <property type="match status" value="1"/>
</dbReference>
<proteinExistence type="predicted"/>
<dbReference type="Proteomes" id="UP000198406">
    <property type="component" value="Unassembled WGS sequence"/>
</dbReference>
<sequence length="728" mass="80036">MTEKQEKGEKNDEKIVWQEALGISEKGTCLRHPSCPILVQDNNAILSCNMCTAEEKAVGIQQRMSFAAVVKQLQTNTSSKNVMAECEAEGDPPKTTESSETFVESLAPHLVLQKTDNLASTLKRLSQVQNWMLRTKEKEVLSLKMQISKLEQRLADSETTVIEQNQTIRALRRTIQQDLKLIKTMATQKQLELEAEAEYEAQLQQKEEAETDDDTDARSSSSMTSPNRVEIDQQNRRGSPDKSITSPFPPRSRSNSPSPQEDPRMQGQLKFFQRANRARAGPSVPNRASLGRSRSFEEGIPDFSPASRSEAQTPTGSTYMNDADVNLANDPSKLFASFRGGLLDIPKEPPKPHHATERNKFKIGVAEKSALQVPVRGVLVRTHSAEPTDFPIMNGPPPIRKGKKKNKITVDSSEVGDSGEMPVDMLTSSLNALPLSRGATDQSPNLISQDRKGSILPPPPMGLDSASSQEPKPLARIASIAPPNLLDLPSPAGTAPSDDDSAEPLLYNCFFDDGVMADALAAKKAAEEAGLPTEKFLFSVSNVQSRDKYGDSGRYTGTFLVSEGLPHGTGKMSYDSGRLYSGDWINGQWNGKGKLLNPNGDTYEGEFVFDARHGKGVYKWDNGDVYTGMFREDKRHGQGKFAFHNGNVYEGEFCDGMFEGFGRYKFDGGYYEGEWKEGRYDGNGELVSASGSKYTGEFKNSVAHGLGMEVTADGKKKHGVWENGHLVE</sequence>
<keyword evidence="1" id="KW-0677">Repeat</keyword>
<protein>
    <submittedName>
        <fullName evidence="3">Uncharacterized protein</fullName>
    </submittedName>
</protein>
<dbReference type="PANTHER" id="PTHR43215">
    <property type="entry name" value="RADIAL SPOKE HEAD 1 HOMOLOG"/>
    <property type="match status" value="1"/>
</dbReference>
<dbReference type="AlphaFoldDB" id="A0A1Z5JNW2"/>
<dbReference type="SMART" id="SM00698">
    <property type="entry name" value="MORN"/>
    <property type="match status" value="7"/>
</dbReference>
<dbReference type="Pfam" id="PF02493">
    <property type="entry name" value="MORN"/>
    <property type="match status" value="7"/>
</dbReference>
<evidence type="ECO:0000313" key="3">
    <source>
        <dbReference type="EMBL" id="GAX15448.1"/>
    </source>
</evidence>
<feature type="region of interest" description="Disordered" evidence="2">
    <location>
        <begin position="436"/>
        <end position="471"/>
    </location>
</feature>
<gene>
    <name evidence="3" type="ORF">FisN_8Lh252</name>
</gene>
<feature type="compositionally biased region" description="Polar residues" evidence="2">
    <location>
        <begin position="306"/>
        <end position="320"/>
    </location>
</feature>
<dbReference type="EMBL" id="BDSP01000092">
    <property type="protein sequence ID" value="GAX15448.1"/>
    <property type="molecule type" value="Genomic_DNA"/>
</dbReference>
<dbReference type="InParanoid" id="A0A1Z5JNW2"/>
<dbReference type="InterPro" id="IPR003409">
    <property type="entry name" value="MORN"/>
</dbReference>
<comment type="caution">
    <text evidence="3">The sequence shown here is derived from an EMBL/GenBank/DDBJ whole genome shotgun (WGS) entry which is preliminary data.</text>
</comment>
<feature type="region of interest" description="Disordered" evidence="2">
    <location>
        <begin position="204"/>
        <end position="324"/>
    </location>
</feature>
<dbReference type="Gene3D" id="2.20.110.10">
    <property type="entry name" value="Histone H3 K4-specific methyltransferase SET7/9 N-terminal domain"/>
    <property type="match status" value="3"/>
</dbReference>
<reference evidence="3 4" key="1">
    <citation type="journal article" date="2015" name="Plant Cell">
        <title>Oil accumulation by the oleaginous diatom Fistulifera solaris as revealed by the genome and transcriptome.</title>
        <authorList>
            <person name="Tanaka T."/>
            <person name="Maeda Y."/>
            <person name="Veluchamy A."/>
            <person name="Tanaka M."/>
            <person name="Abida H."/>
            <person name="Marechal E."/>
            <person name="Bowler C."/>
            <person name="Muto M."/>
            <person name="Sunaga Y."/>
            <person name="Tanaka M."/>
            <person name="Yoshino T."/>
            <person name="Taniguchi T."/>
            <person name="Fukuda Y."/>
            <person name="Nemoto M."/>
            <person name="Matsumoto M."/>
            <person name="Wong P.S."/>
            <person name="Aburatani S."/>
            <person name="Fujibuchi W."/>
        </authorList>
    </citation>
    <scope>NUCLEOTIDE SEQUENCE [LARGE SCALE GENOMIC DNA]</scope>
    <source>
        <strain evidence="3 4">JPCC DA0580</strain>
    </source>
</reference>